<sequence length="317" mass="36617">MSNIRPEIRTVLQNFIDLQDEYNTTEDVLRAIEEEAMLMKETDATLSILELDPMGSGVKPQIQRLKKLMRVTSCSRVRADRDYCRIEATVLFEKCSNTQLTFLYERNRQQDDDGNIISGFHIRYTIEMSVNYQQRDSIITLEIHTKNNSPSSEKAVCMNQAFEDEDEDEGDDGWEDIEDGDDDAVRQNIEELTIEKDTTSSSEKGLDLNLESSDISQKQKNGDAKRQKLNDNNNNKNNDETNLPIKDGSTSDEPDAYLAHIDPDVLNKFLNLAGLKNVDECASFFFLMTFPFYEQEWDLVGYLYETIFEQEEEEEEE</sequence>
<keyword evidence="3" id="KW-1185">Reference proteome</keyword>
<reference evidence="2 3" key="1">
    <citation type="submission" date="2016-09" db="EMBL/GenBank/DDBJ databases">
        <title>Extensive genetic diversity and differential bi-allelic expression allows diatom success in the polar Southern Ocean.</title>
        <authorList>
            <consortium name="DOE Joint Genome Institute"/>
            <person name="Mock T."/>
            <person name="Otillar R.P."/>
            <person name="Strauss J."/>
            <person name="Dupont C."/>
            <person name="Frickenhaus S."/>
            <person name="Maumus F."/>
            <person name="Mcmullan M."/>
            <person name="Sanges R."/>
            <person name="Schmutz J."/>
            <person name="Toseland A."/>
            <person name="Valas R."/>
            <person name="Veluchamy A."/>
            <person name="Ward B.J."/>
            <person name="Allen A."/>
            <person name="Barry K."/>
            <person name="Falciatore A."/>
            <person name="Ferrante M."/>
            <person name="Fortunato A.E."/>
            <person name="Gloeckner G."/>
            <person name="Gruber A."/>
            <person name="Hipkin R."/>
            <person name="Janech M."/>
            <person name="Kroth P."/>
            <person name="Leese F."/>
            <person name="Lindquist E."/>
            <person name="Lyon B.R."/>
            <person name="Martin J."/>
            <person name="Mayer C."/>
            <person name="Parker M."/>
            <person name="Quesneville H."/>
            <person name="Raymond J."/>
            <person name="Uhlig C."/>
            <person name="Valentin K.U."/>
            <person name="Worden A.Z."/>
            <person name="Armbrust E.V."/>
            <person name="Bowler C."/>
            <person name="Green B."/>
            <person name="Moulton V."/>
            <person name="Van Oosterhout C."/>
            <person name="Grigoriev I."/>
        </authorList>
    </citation>
    <scope>NUCLEOTIDE SEQUENCE [LARGE SCALE GENOMIC DNA]</scope>
    <source>
        <strain evidence="2 3">CCMP1102</strain>
    </source>
</reference>
<dbReference type="OrthoDB" id="47469at2759"/>
<dbReference type="AlphaFoldDB" id="A0A1E7EUA6"/>
<dbReference type="Proteomes" id="UP000095751">
    <property type="component" value="Unassembled WGS sequence"/>
</dbReference>
<evidence type="ECO:0000256" key="1">
    <source>
        <dbReference type="SAM" id="MobiDB-lite"/>
    </source>
</evidence>
<feature type="region of interest" description="Disordered" evidence="1">
    <location>
        <begin position="195"/>
        <end position="256"/>
    </location>
</feature>
<feature type="compositionally biased region" description="Low complexity" evidence="1">
    <location>
        <begin position="230"/>
        <end position="243"/>
    </location>
</feature>
<dbReference type="KEGG" id="fcy:FRACYDRAFT_248234"/>
<dbReference type="InParanoid" id="A0A1E7EUA6"/>
<feature type="compositionally biased region" description="Basic and acidic residues" evidence="1">
    <location>
        <begin position="220"/>
        <end position="229"/>
    </location>
</feature>
<dbReference type="EMBL" id="KV784375">
    <property type="protein sequence ID" value="OEU09385.1"/>
    <property type="molecule type" value="Genomic_DNA"/>
</dbReference>
<name>A0A1E7EUA6_9STRA</name>
<proteinExistence type="predicted"/>
<gene>
    <name evidence="2" type="ORF">FRACYDRAFT_248234</name>
</gene>
<feature type="compositionally biased region" description="Polar residues" evidence="1">
    <location>
        <begin position="210"/>
        <end position="219"/>
    </location>
</feature>
<feature type="compositionally biased region" description="Acidic residues" evidence="1">
    <location>
        <begin position="163"/>
        <end position="182"/>
    </location>
</feature>
<feature type="region of interest" description="Disordered" evidence="1">
    <location>
        <begin position="163"/>
        <end position="183"/>
    </location>
</feature>
<organism evidence="2 3">
    <name type="scientific">Fragilariopsis cylindrus CCMP1102</name>
    <dbReference type="NCBI Taxonomy" id="635003"/>
    <lineage>
        <taxon>Eukaryota</taxon>
        <taxon>Sar</taxon>
        <taxon>Stramenopiles</taxon>
        <taxon>Ochrophyta</taxon>
        <taxon>Bacillariophyta</taxon>
        <taxon>Bacillariophyceae</taxon>
        <taxon>Bacillariophycidae</taxon>
        <taxon>Bacillariales</taxon>
        <taxon>Bacillariaceae</taxon>
        <taxon>Fragilariopsis</taxon>
    </lineage>
</organism>
<evidence type="ECO:0000313" key="3">
    <source>
        <dbReference type="Proteomes" id="UP000095751"/>
    </source>
</evidence>
<evidence type="ECO:0000313" key="2">
    <source>
        <dbReference type="EMBL" id="OEU09385.1"/>
    </source>
</evidence>
<protein>
    <submittedName>
        <fullName evidence="2">Uncharacterized protein</fullName>
    </submittedName>
</protein>
<accession>A0A1E7EUA6</accession>